<dbReference type="SUPFAM" id="SSF49870">
    <property type="entry name" value="Osmotin, thaumatin-like protein"/>
    <property type="match status" value="2"/>
</dbReference>
<feature type="chain" id="PRO_5043854639" description="Thaumatin-like protein" evidence="1">
    <location>
        <begin position="25"/>
        <end position="593"/>
    </location>
</feature>
<dbReference type="AlphaFoldDB" id="A0AAV7H6M9"/>
<dbReference type="PANTHER" id="PTHR31048">
    <property type="entry name" value="OS03G0233200 PROTEIN"/>
    <property type="match status" value="1"/>
</dbReference>
<dbReference type="InterPro" id="IPR001938">
    <property type="entry name" value="Thaumatin"/>
</dbReference>
<protein>
    <recommendedName>
        <fullName evidence="4">Thaumatin-like protein</fullName>
    </recommendedName>
</protein>
<evidence type="ECO:0000313" key="2">
    <source>
        <dbReference type="EMBL" id="KAH0463690.1"/>
    </source>
</evidence>
<feature type="signal peptide" evidence="1">
    <location>
        <begin position="1"/>
        <end position="24"/>
    </location>
</feature>
<evidence type="ECO:0008006" key="4">
    <source>
        <dbReference type="Google" id="ProtNLM"/>
    </source>
</evidence>
<dbReference type="InterPro" id="IPR037176">
    <property type="entry name" value="Osmotin/thaumatin-like_sf"/>
</dbReference>
<dbReference type="SMART" id="SM00205">
    <property type="entry name" value="THN"/>
    <property type="match status" value="2"/>
</dbReference>
<dbReference type="EMBL" id="JAGFBR010000008">
    <property type="protein sequence ID" value="KAH0463690.1"/>
    <property type="molecule type" value="Genomic_DNA"/>
</dbReference>
<dbReference type="FunFam" id="2.60.110.10:FF:000001">
    <property type="entry name" value="THAUMATIN-LIKE PROTEIN 1"/>
    <property type="match status" value="2"/>
</dbReference>
<comment type="caution">
    <text evidence="2">The sequence shown here is derived from an EMBL/GenBank/DDBJ whole genome shotgun (WGS) entry which is preliminary data.</text>
</comment>
<gene>
    <name evidence="2" type="ORF">IEQ34_008272</name>
</gene>
<evidence type="ECO:0000256" key="1">
    <source>
        <dbReference type="SAM" id="SignalP"/>
    </source>
</evidence>
<dbReference type="PRINTS" id="PR00347">
    <property type="entry name" value="THAUMATIN"/>
</dbReference>
<dbReference type="Pfam" id="PF00314">
    <property type="entry name" value="Thaumatin"/>
    <property type="match status" value="2"/>
</dbReference>
<keyword evidence="3" id="KW-1185">Reference proteome</keyword>
<dbReference type="PROSITE" id="PS51367">
    <property type="entry name" value="THAUMATIN_2"/>
    <property type="match status" value="2"/>
</dbReference>
<dbReference type="Proteomes" id="UP000775213">
    <property type="component" value="Unassembled WGS sequence"/>
</dbReference>
<accession>A0AAV7H6M9</accession>
<proteinExistence type="predicted"/>
<dbReference type="Gene3D" id="2.60.110.10">
    <property type="entry name" value="Thaumatin"/>
    <property type="match status" value="2"/>
</dbReference>
<name>A0AAV7H6M9_DENCH</name>
<sequence length="593" mass="60894">MAIPIFFMLLPLLLLFMLPERAMPTTLSMTNNCPFPIWPGLLSGAGTAPLPTTGFLLNPGESRPIETPPSWSGRLWGRTLCSTDPSTGRFSCASADCGSGAVDCSGSGATPPATLAEFTLNGSGGMDFFDVSLVDGYNLPLLIVPEGGQPEGRCGPTGCLVDVNGLCPSELRVVAAGEAVACRSACDAFGTPEYCCSGEYGGPGTCKPSIYSELFKNACPRAYSYAYDDATSTFTCSAGTSYLITFCPSTTSLKSSGLGLGSGSGNNPQAVGLPLINDTMVFLQGSYSAGAMVEPMMTVVVLGLSWASATFTLVNNCGDTIWPGILSNSGSPLLEPTGFALPSGTSSSLSAPTGWSGRFWARTACFSDASGRLTCATGDCGSGSVECGGAAASPPTTLAEFTLSSAGGNDFYDVSLVDGYNLPVVVASSGGVGGCETTGCAADLNPMCPMELRVGEGEACRSACEAFGQPEYCCSGEYGSPAACRPTMYSQMFKSACPRAYSYAYDDASSTFTCAGGDYSITFCPETAQSQKSTEASPSEPSPPNEATGVVVEEDSWFASLAMGDSVATSARRKASIVAVTITFSALLCVLLL</sequence>
<evidence type="ECO:0000313" key="3">
    <source>
        <dbReference type="Proteomes" id="UP000775213"/>
    </source>
</evidence>
<dbReference type="CDD" id="cd09218">
    <property type="entry name" value="TLP-PA"/>
    <property type="match status" value="2"/>
</dbReference>
<organism evidence="2 3">
    <name type="scientific">Dendrobium chrysotoxum</name>
    <name type="common">Orchid</name>
    <dbReference type="NCBI Taxonomy" id="161865"/>
    <lineage>
        <taxon>Eukaryota</taxon>
        <taxon>Viridiplantae</taxon>
        <taxon>Streptophyta</taxon>
        <taxon>Embryophyta</taxon>
        <taxon>Tracheophyta</taxon>
        <taxon>Spermatophyta</taxon>
        <taxon>Magnoliopsida</taxon>
        <taxon>Liliopsida</taxon>
        <taxon>Asparagales</taxon>
        <taxon>Orchidaceae</taxon>
        <taxon>Epidendroideae</taxon>
        <taxon>Malaxideae</taxon>
        <taxon>Dendrobiinae</taxon>
        <taxon>Dendrobium</taxon>
    </lineage>
</organism>
<keyword evidence="1" id="KW-0732">Signal</keyword>
<reference evidence="2 3" key="1">
    <citation type="journal article" date="2021" name="Hortic Res">
        <title>Chromosome-scale assembly of the Dendrobium chrysotoxum genome enhances the understanding of orchid evolution.</title>
        <authorList>
            <person name="Zhang Y."/>
            <person name="Zhang G.Q."/>
            <person name="Zhang D."/>
            <person name="Liu X.D."/>
            <person name="Xu X.Y."/>
            <person name="Sun W.H."/>
            <person name="Yu X."/>
            <person name="Zhu X."/>
            <person name="Wang Z.W."/>
            <person name="Zhao X."/>
            <person name="Zhong W.Y."/>
            <person name="Chen H."/>
            <person name="Yin W.L."/>
            <person name="Huang T."/>
            <person name="Niu S.C."/>
            <person name="Liu Z.J."/>
        </authorList>
    </citation>
    <scope>NUCLEOTIDE SEQUENCE [LARGE SCALE GENOMIC DNA]</scope>
    <source>
        <strain evidence="2">Lindl</strain>
    </source>
</reference>